<dbReference type="EMBL" id="APLQ01000011">
    <property type="protein sequence ID" value="ENO16035.1"/>
    <property type="molecule type" value="Genomic_DNA"/>
</dbReference>
<gene>
    <name evidence="1" type="ORF">J057_11801</name>
</gene>
<sequence length="62" mass="7177">MHRFRFCLLLSVWQGQNARPDPGLVHESLVQDGGDMIYALVLLLLLRAVDFPIFRVSTFFEK</sequence>
<name>N6W0H7_9GAMM</name>
<protein>
    <submittedName>
        <fullName evidence="1">Uncharacterized protein</fullName>
    </submittedName>
</protein>
<reference evidence="1 2" key="1">
    <citation type="journal article" date="2013" name="Genome Announc.">
        <title>Genome Sequence of the Polycyclic Aromatic Hydrocarbon-Degrading Bacterium Strain Marinobacter nanhaiticus D15-8WT.</title>
        <authorList>
            <person name="Cui Z."/>
            <person name="Gao W."/>
            <person name="Li Q."/>
            <person name="Xu G."/>
            <person name="Zheng L."/>
        </authorList>
    </citation>
    <scope>NUCLEOTIDE SEQUENCE [LARGE SCALE GENOMIC DNA]</scope>
    <source>
        <strain evidence="1 2">D15-8W</strain>
    </source>
</reference>
<organism evidence="1 2">
    <name type="scientific">Marinobacter nanhaiticus D15-8W</name>
    <dbReference type="NCBI Taxonomy" id="626887"/>
    <lineage>
        <taxon>Bacteria</taxon>
        <taxon>Pseudomonadati</taxon>
        <taxon>Pseudomonadota</taxon>
        <taxon>Gammaproteobacteria</taxon>
        <taxon>Pseudomonadales</taxon>
        <taxon>Marinobacteraceae</taxon>
        <taxon>Marinobacter</taxon>
    </lineage>
</organism>
<keyword evidence="2" id="KW-1185">Reference proteome</keyword>
<proteinExistence type="predicted"/>
<dbReference type="AlphaFoldDB" id="N6W0H7"/>
<dbReference type="HOGENOM" id="CLU_2898956_0_0_6"/>
<accession>N6W0H7</accession>
<dbReference type="Proteomes" id="UP000013165">
    <property type="component" value="Unassembled WGS sequence"/>
</dbReference>
<evidence type="ECO:0000313" key="2">
    <source>
        <dbReference type="Proteomes" id="UP000013165"/>
    </source>
</evidence>
<comment type="caution">
    <text evidence="1">The sequence shown here is derived from an EMBL/GenBank/DDBJ whole genome shotgun (WGS) entry which is preliminary data.</text>
</comment>
<evidence type="ECO:0000313" key="1">
    <source>
        <dbReference type="EMBL" id="ENO16035.1"/>
    </source>
</evidence>